<dbReference type="AlphaFoldDB" id="A0A645H8I8"/>
<name>A0A645H8I8_9ZZZZ</name>
<organism evidence="1">
    <name type="scientific">bioreactor metagenome</name>
    <dbReference type="NCBI Taxonomy" id="1076179"/>
    <lineage>
        <taxon>unclassified sequences</taxon>
        <taxon>metagenomes</taxon>
        <taxon>ecological metagenomes</taxon>
    </lineage>
</organism>
<evidence type="ECO:0000313" key="1">
    <source>
        <dbReference type="EMBL" id="MPN32584.1"/>
    </source>
</evidence>
<protein>
    <submittedName>
        <fullName evidence="1">Uncharacterized protein</fullName>
    </submittedName>
</protein>
<accession>A0A645H8I8</accession>
<sequence>MTVLILHRIDQTVCPEVISRRRIDNLLAVRADFSGPILRACRNTGNAQSL</sequence>
<reference evidence="1" key="1">
    <citation type="submission" date="2019-08" db="EMBL/GenBank/DDBJ databases">
        <authorList>
            <person name="Kucharzyk K."/>
            <person name="Murdoch R.W."/>
            <person name="Higgins S."/>
            <person name="Loffler F."/>
        </authorList>
    </citation>
    <scope>NUCLEOTIDE SEQUENCE</scope>
</reference>
<dbReference type="EMBL" id="VSSQ01084669">
    <property type="protein sequence ID" value="MPN32584.1"/>
    <property type="molecule type" value="Genomic_DNA"/>
</dbReference>
<comment type="caution">
    <text evidence="1">The sequence shown here is derived from an EMBL/GenBank/DDBJ whole genome shotgun (WGS) entry which is preliminary data.</text>
</comment>
<gene>
    <name evidence="1" type="ORF">SDC9_180064</name>
</gene>
<proteinExistence type="predicted"/>